<dbReference type="InterPro" id="IPR001753">
    <property type="entry name" value="Enoyl-CoA_hydra/iso"/>
</dbReference>
<dbReference type="Pfam" id="PF00725">
    <property type="entry name" value="3HCDH"/>
    <property type="match status" value="1"/>
</dbReference>
<sequence length="759" mass="82804">MVPAWARRRSSSAYRAREVLRMAYTNFKVETDADGIALVTWDMPEKSMNVFTVEAMQELNAIIDATTADEKVKGVVITSGKESFSGGADLTMLEGMFKEFQKQKAKDHQAAVQALFDNVGKMSGLFRKLETCGKPWVSAINGTCMGGAFEMSLACHARVASDAPGVKMALPEVKVGLFPGAGGTQRVPRLANQQDALQMMTTGSSLTAQRAKAMGLVTEIAPAKKLVETAKKLIKGGLKPVQPWDEKGFKLPGGAIYSAAGANLWPAATAILRRETSGNYPAALAILKSVYEGLLVPFDTGLKIEQRYFTEILQTTEAGMMIRSLFVSLQELNKGARRPADEKPTKLKKIGVIGAGFMGAGIAYVTAKAGIPVVLIDRDQESADKGKAHTADLVTKEIQKGRATEADKEKLLSLITATPDYALLDGADLVIEAVFEDREVKRVATEKAEEVLKSSAIFASNTSTLPITGLAKVSRRPKNFIGIHFFSPVDKMMLVEVIMGKKTSDKALAVALDYVRAIKKTPIVVNDTRGFYVNRCVLRYMSEAYNMLVEGVPAAMIENAARMAGMPVGPLALNDETAIDLSQKILKATLADLGEKAVDPRHVELVDRLVNEFDRKGRKNGKGFYDYPAKPAKKHLWPGLKDLYPQQDPDKVDVKELKERFLVTIALEAARVMEEGIVTDPREADVGSILAFGFAPYTGGTLSYIDGMGAKKFVKLAKELQKKYGQQFKAPKLLIDMAENGESFYKRFNPYKTETKKAA</sequence>
<dbReference type="InterPro" id="IPR006176">
    <property type="entry name" value="3-OHacyl-CoA_DH_NAD-bd"/>
</dbReference>
<evidence type="ECO:0000256" key="5">
    <source>
        <dbReference type="ARBA" id="ARBA00022832"/>
    </source>
</evidence>
<evidence type="ECO:0000256" key="4">
    <source>
        <dbReference type="ARBA" id="ARBA00012076"/>
    </source>
</evidence>
<evidence type="ECO:0000313" key="17">
    <source>
        <dbReference type="Proteomes" id="UP000004386"/>
    </source>
</evidence>
<evidence type="ECO:0000256" key="2">
    <source>
        <dbReference type="ARBA" id="ARBA00007005"/>
    </source>
</evidence>
<dbReference type="SUPFAM" id="SSF52096">
    <property type="entry name" value="ClpP/crotonase"/>
    <property type="match status" value="1"/>
</dbReference>
<gene>
    <name evidence="16" type="ORF">OINT_2001175</name>
</gene>
<dbReference type="Gene3D" id="3.40.50.720">
    <property type="entry name" value="NAD(P)-binding Rossmann-like Domain"/>
    <property type="match status" value="1"/>
</dbReference>
<evidence type="ECO:0000256" key="10">
    <source>
        <dbReference type="ARBA" id="ARBA00023239"/>
    </source>
</evidence>
<proteinExistence type="inferred from homology"/>
<organism evidence="16 17">
    <name type="scientific">Brucella intermedia LMG 3301</name>
    <dbReference type="NCBI Taxonomy" id="641118"/>
    <lineage>
        <taxon>Bacteria</taxon>
        <taxon>Pseudomonadati</taxon>
        <taxon>Pseudomonadota</taxon>
        <taxon>Alphaproteobacteria</taxon>
        <taxon>Hyphomicrobiales</taxon>
        <taxon>Brucellaceae</taxon>
        <taxon>Brucella/Ochrobactrum group</taxon>
        <taxon>Brucella</taxon>
    </lineage>
</organism>
<keyword evidence="5" id="KW-0276">Fatty acid metabolism</keyword>
<dbReference type="PANTHER" id="PTHR43612">
    <property type="entry name" value="TRIFUNCTIONAL ENZYME SUBUNIT ALPHA"/>
    <property type="match status" value="1"/>
</dbReference>
<dbReference type="InterPro" id="IPR018376">
    <property type="entry name" value="Enoyl-CoA_hyd/isom_CS"/>
</dbReference>
<evidence type="ECO:0000313" key="16">
    <source>
        <dbReference type="EMBL" id="EEQ93976.1"/>
    </source>
</evidence>
<dbReference type="SUPFAM" id="SSF51735">
    <property type="entry name" value="NAD(P)-binding Rossmann-fold domains"/>
    <property type="match status" value="1"/>
</dbReference>
<dbReference type="EMBL" id="ACQA01000002">
    <property type="protein sequence ID" value="EEQ93976.1"/>
    <property type="molecule type" value="Genomic_DNA"/>
</dbReference>
<dbReference type="GO" id="GO:0004300">
    <property type="term" value="F:enoyl-CoA hydratase activity"/>
    <property type="evidence" value="ECO:0007669"/>
    <property type="project" value="UniProtKB-EC"/>
</dbReference>
<dbReference type="Gene3D" id="3.90.226.10">
    <property type="entry name" value="2-enoyl-CoA Hydratase, Chain A, domain 1"/>
    <property type="match status" value="1"/>
</dbReference>
<protein>
    <recommendedName>
        <fullName evidence="4">enoyl-CoA hydratase</fullName>
        <ecNumber evidence="4">4.2.1.17</ecNumber>
    </recommendedName>
</protein>
<dbReference type="CDD" id="cd06558">
    <property type="entry name" value="crotonase-like"/>
    <property type="match status" value="1"/>
</dbReference>
<evidence type="ECO:0000256" key="12">
    <source>
        <dbReference type="ARBA" id="ARBA00049556"/>
    </source>
</evidence>
<name>C4WNM1_9HYPH</name>
<dbReference type="InterPro" id="IPR008927">
    <property type="entry name" value="6-PGluconate_DH-like_C_sf"/>
</dbReference>
<dbReference type="FunFam" id="3.40.50.720:FF:000009">
    <property type="entry name" value="Fatty oxidation complex, alpha subunit"/>
    <property type="match status" value="1"/>
</dbReference>
<comment type="similarity">
    <text evidence="3">In the N-terminal section; belongs to the enoyl-CoA hydratase/isomerase family.</text>
</comment>
<keyword evidence="9" id="KW-0443">Lipid metabolism</keyword>
<feature type="domain" description="3-hydroxyacyl-CoA dehydrogenase C-terminal" evidence="14">
    <location>
        <begin position="530"/>
        <end position="627"/>
    </location>
</feature>
<dbReference type="InterPro" id="IPR006108">
    <property type="entry name" value="3HC_DH_C"/>
</dbReference>
<keyword evidence="7" id="KW-0560">Oxidoreductase</keyword>
<dbReference type="SUPFAM" id="SSF48179">
    <property type="entry name" value="6-phosphogluconate dehydrogenase C-terminal domain-like"/>
    <property type="match status" value="2"/>
</dbReference>
<dbReference type="GO" id="GO:0016509">
    <property type="term" value="F:long-chain (3S)-3-hydroxyacyl-CoA dehydrogenase (NAD+) activity"/>
    <property type="evidence" value="ECO:0007669"/>
    <property type="project" value="TreeGrafter"/>
</dbReference>
<dbReference type="UniPathway" id="UPA00659"/>
<dbReference type="InterPro" id="IPR029045">
    <property type="entry name" value="ClpP/crotonase-like_dom_sf"/>
</dbReference>
<keyword evidence="10" id="KW-0456">Lyase</keyword>
<evidence type="ECO:0000256" key="9">
    <source>
        <dbReference type="ARBA" id="ARBA00023098"/>
    </source>
</evidence>
<comment type="similarity">
    <text evidence="13">Belongs to the enoyl-CoA hydratase/isomerase family.</text>
</comment>
<dbReference type="Pfam" id="PF00378">
    <property type="entry name" value="ECH_1"/>
    <property type="match status" value="1"/>
</dbReference>
<comment type="pathway">
    <text evidence="1">Lipid metabolism; fatty acid beta-oxidation.</text>
</comment>
<dbReference type="Gene3D" id="1.10.1040.50">
    <property type="match status" value="1"/>
</dbReference>
<evidence type="ECO:0000259" key="15">
    <source>
        <dbReference type="Pfam" id="PF02737"/>
    </source>
</evidence>
<dbReference type="HOGENOM" id="CLU_009834_15_0_5"/>
<comment type="similarity">
    <text evidence="2">In the central section; belongs to the 3-hydroxyacyl-CoA dehydrogenase family.</text>
</comment>
<dbReference type="PROSITE" id="PS00166">
    <property type="entry name" value="ENOYL_COA_HYDRATASE"/>
    <property type="match status" value="1"/>
</dbReference>
<evidence type="ECO:0000256" key="11">
    <source>
        <dbReference type="ARBA" id="ARBA00023268"/>
    </source>
</evidence>
<evidence type="ECO:0000256" key="1">
    <source>
        <dbReference type="ARBA" id="ARBA00005005"/>
    </source>
</evidence>
<feature type="domain" description="3-hydroxyacyl-CoA dehydrogenase NAD binding" evidence="15">
    <location>
        <begin position="349"/>
        <end position="528"/>
    </location>
</feature>
<reference evidence="16 17" key="1">
    <citation type="submission" date="2009-05" db="EMBL/GenBank/DDBJ databases">
        <authorList>
            <person name="Setubal J.C."/>
            <person name="Boyle S."/>
            <person name="Crasta O.R."/>
            <person name="Gillespie J.J."/>
            <person name="Kenyon R.W."/>
            <person name="Lu J."/>
            <person name="Mane S."/>
            <person name="Nagrani S."/>
            <person name="Shallom J.M."/>
            <person name="Shallom S."/>
            <person name="Shukla M."/>
            <person name="Snyder E.E."/>
            <person name="Sobral B.W."/>
            <person name="Wattam A.R."/>
            <person name="Will R."/>
            <person name="Williams K."/>
            <person name="Yoo H."/>
            <person name="Munk C."/>
            <person name="Tapia R."/>
            <person name="Green L."/>
            <person name="Rogers Y."/>
            <person name="Detter J.C."/>
            <person name="Bruce D."/>
            <person name="Brettin T.S."/>
            <person name="Tsolis R."/>
        </authorList>
    </citation>
    <scope>NUCLEOTIDE SEQUENCE [LARGE SCALE GENOMIC DNA]</scope>
    <source>
        <strain evidence="16 17">LMG 3301</strain>
    </source>
</reference>
<dbReference type="PANTHER" id="PTHR43612:SF3">
    <property type="entry name" value="TRIFUNCTIONAL ENZYME SUBUNIT ALPHA, MITOCHONDRIAL"/>
    <property type="match status" value="1"/>
</dbReference>
<accession>C4WNM1</accession>
<dbReference type="InterPro" id="IPR050136">
    <property type="entry name" value="FA_oxidation_alpha_subunit"/>
</dbReference>
<evidence type="ECO:0000256" key="7">
    <source>
        <dbReference type="ARBA" id="ARBA00023002"/>
    </source>
</evidence>
<dbReference type="GO" id="GO:0006635">
    <property type="term" value="P:fatty acid beta-oxidation"/>
    <property type="evidence" value="ECO:0007669"/>
    <property type="project" value="UniProtKB-UniPathway"/>
</dbReference>
<evidence type="ECO:0000256" key="3">
    <source>
        <dbReference type="ARBA" id="ARBA00008750"/>
    </source>
</evidence>
<evidence type="ECO:0000259" key="14">
    <source>
        <dbReference type="Pfam" id="PF00725"/>
    </source>
</evidence>
<dbReference type="InterPro" id="IPR036291">
    <property type="entry name" value="NAD(P)-bd_dom_sf"/>
</dbReference>
<dbReference type="EC" id="4.2.1.17" evidence="4"/>
<evidence type="ECO:0000256" key="8">
    <source>
        <dbReference type="ARBA" id="ARBA00023027"/>
    </source>
</evidence>
<evidence type="ECO:0000256" key="6">
    <source>
        <dbReference type="ARBA" id="ARBA00022963"/>
    </source>
</evidence>
<keyword evidence="6" id="KW-0442">Lipid degradation</keyword>
<evidence type="ECO:0000256" key="13">
    <source>
        <dbReference type="RuleBase" id="RU003707"/>
    </source>
</evidence>
<comment type="caution">
    <text evidence="16">The sequence shown here is derived from an EMBL/GenBank/DDBJ whole genome shotgun (WGS) entry which is preliminary data.</text>
</comment>
<dbReference type="Proteomes" id="UP000004386">
    <property type="component" value="Unassembled WGS sequence"/>
</dbReference>
<dbReference type="AlphaFoldDB" id="C4WNM1"/>
<dbReference type="Pfam" id="PF02737">
    <property type="entry name" value="3HCDH_N"/>
    <property type="match status" value="1"/>
</dbReference>
<dbReference type="GO" id="GO:0070403">
    <property type="term" value="F:NAD+ binding"/>
    <property type="evidence" value="ECO:0007669"/>
    <property type="project" value="InterPro"/>
</dbReference>
<keyword evidence="8" id="KW-0520">NAD</keyword>
<keyword evidence="11" id="KW-0511">Multifunctional enzyme</keyword>
<comment type="catalytic activity">
    <reaction evidence="12">
        <text>a (3S)-3-hydroxyacyl-CoA + NAD(+) = a 3-oxoacyl-CoA + NADH + H(+)</text>
        <dbReference type="Rhea" id="RHEA:22432"/>
        <dbReference type="ChEBI" id="CHEBI:15378"/>
        <dbReference type="ChEBI" id="CHEBI:57318"/>
        <dbReference type="ChEBI" id="CHEBI:57540"/>
        <dbReference type="ChEBI" id="CHEBI:57945"/>
        <dbReference type="ChEBI" id="CHEBI:90726"/>
        <dbReference type="EC" id="1.1.1.35"/>
    </reaction>
</comment>